<dbReference type="PANTHER" id="PTHR28250:SF1">
    <property type="entry name" value="CYTOCHROME B PRE-MRNA-PROCESSING PROTEIN 6"/>
    <property type="match status" value="1"/>
</dbReference>
<proteinExistence type="predicted"/>
<dbReference type="GO" id="GO:0061671">
    <property type="term" value="C:Cbp3p-Cbp6 complex"/>
    <property type="evidence" value="ECO:0007669"/>
    <property type="project" value="InterPro"/>
</dbReference>
<sequence length="120" mass="13779">MSKYSGKLGQLYQAYSQLVCQWPVDRLRPTHCYNAVLKRQMNNKFDKISAMHGEKVNLEMAAVENEIAALENLTKSKYKARYPVSTDMEDPVSNKGYYKKLLNSIDEAVKLNKNTSLRVD</sequence>
<comment type="caution">
    <text evidence="1">The sequence shown here is derived from an EMBL/GenBank/DDBJ whole genome shotgun (WGS) entry which is preliminary data.</text>
</comment>
<dbReference type="GO" id="GO:0034551">
    <property type="term" value="P:mitochondrial respiratory chain complex III assembly"/>
    <property type="evidence" value="ECO:0007669"/>
    <property type="project" value="TreeGrafter"/>
</dbReference>
<dbReference type="AlphaFoldDB" id="A0A9W8KXW1"/>
<organism evidence="1 2">
    <name type="scientific">Coemansia spiralis</name>
    <dbReference type="NCBI Taxonomy" id="417178"/>
    <lineage>
        <taxon>Eukaryota</taxon>
        <taxon>Fungi</taxon>
        <taxon>Fungi incertae sedis</taxon>
        <taxon>Zoopagomycota</taxon>
        <taxon>Kickxellomycotina</taxon>
        <taxon>Kickxellomycetes</taxon>
        <taxon>Kickxellales</taxon>
        <taxon>Kickxellaceae</taxon>
        <taxon>Coemansia</taxon>
    </lineage>
</organism>
<evidence type="ECO:0000313" key="2">
    <source>
        <dbReference type="Proteomes" id="UP001151518"/>
    </source>
</evidence>
<dbReference type="Proteomes" id="UP001151518">
    <property type="component" value="Unassembled WGS sequence"/>
</dbReference>
<gene>
    <name evidence="1" type="ORF">GGI25_003924</name>
</gene>
<dbReference type="PANTHER" id="PTHR28250">
    <property type="entry name" value="CYTOCHROME B PRE-MRNA-PROCESSING PROTEIN 6"/>
    <property type="match status" value="1"/>
</dbReference>
<name>A0A9W8KXW1_9FUNG</name>
<dbReference type="GO" id="GO:0043022">
    <property type="term" value="F:ribosome binding"/>
    <property type="evidence" value="ECO:0007669"/>
    <property type="project" value="InterPro"/>
</dbReference>
<dbReference type="EMBL" id="JANBTW010000047">
    <property type="protein sequence ID" value="KAJ2675507.1"/>
    <property type="molecule type" value="Genomic_DNA"/>
</dbReference>
<accession>A0A9W8KXW1</accession>
<reference evidence="1" key="1">
    <citation type="submission" date="2022-07" db="EMBL/GenBank/DDBJ databases">
        <title>Phylogenomic reconstructions and comparative analyses of Kickxellomycotina fungi.</title>
        <authorList>
            <person name="Reynolds N.K."/>
            <person name="Stajich J.E."/>
            <person name="Barry K."/>
            <person name="Grigoriev I.V."/>
            <person name="Crous P."/>
            <person name="Smith M.E."/>
        </authorList>
    </citation>
    <scope>NUCLEOTIDE SEQUENCE</scope>
    <source>
        <strain evidence="1">NRRL 3115</strain>
    </source>
</reference>
<dbReference type="InterPro" id="IPR037653">
    <property type="entry name" value="Cbp6"/>
</dbReference>
<dbReference type="OrthoDB" id="2107880at2759"/>
<dbReference type="Pfam" id="PF20180">
    <property type="entry name" value="UQCC2_CBP6"/>
    <property type="match status" value="1"/>
</dbReference>
<protein>
    <submittedName>
        <fullName evidence="1">Uncharacterized protein</fullName>
    </submittedName>
</protein>
<evidence type="ECO:0000313" key="1">
    <source>
        <dbReference type="EMBL" id="KAJ2675507.1"/>
    </source>
</evidence>